<evidence type="ECO:0000313" key="1">
    <source>
        <dbReference type="EMBL" id="KAF3543927.1"/>
    </source>
</evidence>
<comment type="caution">
    <text evidence="1">The sequence shown here is derived from an EMBL/GenBank/DDBJ whole genome shotgun (WGS) entry which is preliminary data.</text>
</comment>
<sequence length="61" mass="7029">MKMIKGDVVMDRLSGFLYGGLRCSATKEDLRQSLPEVVKVRIYGFRVRVKEKDERGDVPKK</sequence>
<organism evidence="1 2">
    <name type="scientific">Brassica cretica</name>
    <name type="common">Mustard</name>
    <dbReference type="NCBI Taxonomy" id="69181"/>
    <lineage>
        <taxon>Eukaryota</taxon>
        <taxon>Viridiplantae</taxon>
        <taxon>Streptophyta</taxon>
        <taxon>Embryophyta</taxon>
        <taxon>Tracheophyta</taxon>
        <taxon>Spermatophyta</taxon>
        <taxon>Magnoliopsida</taxon>
        <taxon>eudicotyledons</taxon>
        <taxon>Gunneridae</taxon>
        <taxon>Pentapetalae</taxon>
        <taxon>rosids</taxon>
        <taxon>malvids</taxon>
        <taxon>Brassicales</taxon>
        <taxon>Brassicaceae</taxon>
        <taxon>Brassiceae</taxon>
        <taxon>Brassica</taxon>
    </lineage>
</organism>
<accession>A0ABQ7BX88</accession>
<dbReference type="Proteomes" id="UP000266723">
    <property type="component" value="Unassembled WGS sequence"/>
</dbReference>
<name>A0ABQ7BX88_BRACR</name>
<keyword evidence="2" id="KW-1185">Reference proteome</keyword>
<proteinExistence type="predicted"/>
<reference evidence="1 2" key="1">
    <citation type="journal article" date="2020" name="BMC Genomics">
        <title>Intraspecific diversification of the crop wild relative Brassica cretica Lam. using demographic model selection.</title>
        <authorList>
            <person name="Kioukis A."/>
            <person name="Michalopoulou V.A."/>
            <person name="Briers L."/>
            <person name="Pirintsos S."/>
            <person name="Studholme D.J."/>
            <person name="Pavlidis P."/>
            <person name="Sarris P.F."/>
        </authorList>
    </citation>
    <scope>NUCLEOTIDE SEQUENCE [LARGE SCALE GENOMIC DNA]</scope>
    <source>
        <strain evidence="2">cv. PFS-1207/04</strain>
    </source>
</reference>
<evidence type="ECO:0000313" key="2">
    <source>
        <dbReference type="Proteomes" id="UP000266723"/>
    </source>
</evidence>
<protein>
    <submittedName>
        <fullName evidence="1">Uncharacterized protein</fullName>
    </submittedName>
</protein>
<gene>
    <name evidence="1" type="ORF">DY000_02003029</name>
</gene>
<dbReference type="EMBL" id="QGKV02000832">
    <property type="protein sequence ID" value="KAF3543927.1"/>
    <property type="molecule type" value="Genomic_DNA"/>
</dbReference>